<organism evidence="8 9">
    <name type="scientific">Rhizopus oryzae</name>
    <name type="common">Mucormycosis agent</name>
    <name type="synonym">Rhizopus arrhizus var. delemar</name>
    <dbReference type="NCBI Taxonomy" id="64495"/>
    <lineage>
        <taxon>Eukaryota</taxon>
        <taxon>Fungi</taxon>
        <taxon>Fungi incertae sedis</taxon>
        <taxon>Mucoromycota</taxon>
        <taxon>Mucoromycotina</taxon>
        <taxon>Mucoromycetes</taxon>
        <taxon>Mucorales</taxon>
        <taxon>Mucorineae</taxon>
        <taxon>Rhizopodaceae</taxon>
        <taxon>Rhizopus</taxon>
    </lineage>
</organism>
<dbReference type="GO" id="GO:0005737">
    <property type="term" value="C:cytoplasm"/>
    <property type="evidence" value="ECO:0007669"/>
    <property type="project" value="UniProtKB-SubCell"/>
</dbReference>
<evidence type="ECO:0000256" key="2">
    <source>
        <dbReference type="ARBA" id="ARBA00022490"/>
    </source>
</evidence>
<dbReference type="PANTHER" id="PTHR31334">
    <property type="entry name" value="SMITH-MAGENIS SYNDROME REGION GENE 8 PROTEIN"/>
    <property type="match status" value="1"/>
</dbReference>
<comment type="caution">
    <text evidence="8">The sequence shown here is derived from an EMBL/GenBank/DDBJ whole genome shotgun (WGS) entry which is preliminary data.</text>
</comment>
<reference evidence="8" key="1">
    <citation type="journal article" date="2020" name="Microb. Genom.">
        <title>Genetic diversity of clinical and environmental Mucorales isolates obtained from an investigation of mucormycosis cases among solid organ transplant recipients.</title>
        <authorList>
            <person name="Nguyen M.H."/>
            <person name="Kaul D."/>
            <person name="Muto C."/>
            <person name="Cheng S.J."/>
            <person name="Richter R.A."/>
            <person name="Bruno V.M."/>
            <person name="Liu G."/>
            <person name="Beyhan S."/>
            <person name="Sundermann A.J."/>
            <person name="Mounaud S."/>
            <person name="Pasculle A.W."/>
            <person name="Nierman W.C."/>
            <person name="Driscoll E."/>
            <person name="Cumbie R."/>
            <person name="Clancy C.J."/>
            <person name="Dupont C.L."/>
        </authorList>
    </citation>
    <scope>NUCLEOTIDE SEQUENCE</scope>
    <source>
        <strain evidence="8">GL11</strain>
    </source>
</reference>
<comment type="subcellular location">
    <subcellularLocation>
        <location evidence="1">Cytoplasm</location>
    </subcellularLocation>
</comment>
<dbReference type="GO" id="GO:0032045">
    <property type="term" value="C:guanyl-nucleotide exchange factor complex"/>
    <property type="evidence" value="ECO:0007669"/>
    <property type="project" value="TreeGrafter"/>
</dbReference>
<dbReference type="PROSITE" id="PS51834">
    <property type="entry name" value="DENN_FLCN_SMCR8"/>
    <property type="match status" value="1"/>
</dbReference>
<dbReference type="OrthoDB" id="2289278at2759"/>
<keyword evidence="3" id="KW-0344">Guanine-nucleotide releasing factor</keyword>
<dbReference type="Proteomes" id="UP000716291">
    <property type="component" value="Unassembled WGS sequence"/>
</dbReference>
<name>A0A9P6X0T7_RHIOR</name>
<evidence type="ECO:0000313" key="9">
    <source>
        <dbReference type="Proteomes" id="UP000716291"/>
    </source>
</evidence>
<keyword evidence="4" id="KW-0072">Autophagy</keyword>
<proteinExistence type="inferred from homology"/>
<dbReference type="PANTHER" id="PTHR31334:SF1">
    <property type="entry name" value="GUANINE NUCLEOTIDE EXCHANGE PROTEIN SMCR8"/>
    <property type="match status" value="1"/>
</dbReference>
<sequence length="745" mass="85497">MTCQSNWWHEQVLSPTNECFYKDFVLISEFSEIEGPLPLVIISGDEYIDLKQHSSEQELKRLGLNSFDFNAFVLRVVSVDRTDQSIEPCHSPIAFSIPDDSQVYFTDNEHQFSAFTHHLTLFDIHARGYVHPVSLSYITRDFNKMLIKSDDLRERFHQASSHLKRGNYVNFMLDLKCHLLDLEYTKSTTKHLSMEAIEQAATVTRFILETLEFSLPPIEPPRDYQPTCIDTLYPVPNFERKLRSLAQLCQQSTRVIPLVYSMIEPQTNVPTRRLTFSNSIMNDIYHEVIQCLKQMTVYLGQSSVVLDLEEEEESFVEPVSFALTMGHTFMLNMVNPQPREQVSKELKEISEDTQPTELYPILFTASKLWKSEEIGLLGVLGRYRSLIVDVIFSLMTGRAVLVQGSLKNKDLIKQVVKALSVFVPGQSITRHQVIEWFEKGKLRDIQNIKLVGIDKGQLDSSIHIDSSCVLDVDTGSLNSSPVYVEGQWINQFLDRMSLFSSDASYLAYLHTVFMTISLKAFIYHHLYVTDDFKLENNTSSFHKGYTSDNNSEASSTVSSTSTLSRKWSQRLLNYLKKHEEEQESDDDYSDENQATITPKRVEEKQQQQPRSLVGLFDNHLQDNSSNSRAEEDDDNRIRKSNSISTLYSINSRKSSISSVLSSQSSDSLEDALNRALTINNRDFETLDESDDNSISGYKQHRRQNREVGPDGVPLIERRGRRYLQEKLKVYGDDQTIVVYLATSLQ</sequence>
<evidence type="ECO:0000256" key="5">
    <source>
        <dbReference type="ARBA" id="ARBA00038137"/>
    </source>
</evidence>
<dbReference type="InterPro" id="IPR037521">
    <property type="entry name" value="FLCN/SMCR8_DENN"/>
</dbReference>
<evidence type="ECO:0000256" key="3">
    <source>
        <dbReference type="ARBA" id="ARBA00022658"/>
    </source>
</evidence>
<protein>
    <recommendedName>
        <fullName evidence="7">UDENN FLCN/SMCR8-type domain-containing protein</fullName>
    </recommendedName>
</protein>
<keyword evidence="2" id="KW-0963">Cytoplasm</keyword>
<evidence type="ECO:0000313" key="8">
    <source>
        <dbReference type="EMBL" id="KAG1302814.1"/>
    </source>
</evidence>
<feature type="region of interest" description="Disordered" evidence="6">
    <location>
        <begin position="615"/>
        <end position="637"/>
    </location>
</feature>
<evidence type="ECO:0000259" key="7">
    <source>
        <dbReference type="PROSITE" id="PS51834"/>
    </source>
</evidence>
<feature type="domain" description="UDENN FLCN/SMCR8-type" evidence="7">
    <location>
        <begin position="15"/>
        <end position="561"/>
    </location>
</feature>
<evidence type="ECO:0000256" key="4">
    <source>
        <dbReference type="ARBA" id="ARBA00023006"/>
    </source>
</evidence>
<gene>
    <name evidence="8" type="ORF">G6F64_010612</name>
</gene>
<dbReference type="EMBL" id="JAANQT010002251">
    <property type="protein sequence ID" value="KAG1302814.1"/>
    <property type="molecule type" value="Genomic_DNA"/>
</dbReference>
<comment type="similarity">
    <text evidence="5">Belongs to the SMCR8 family.</text>
</comment>
<evidence type="ECO:0000256" key="6">
    <source>
        <dbReference type="SAM" id="MobiDB-lite"/>
    </source>
</evidence>
<feature type="region of interest" description="Disordered" evidence="6">
    <location>
        <begin position="686"/>
        <end position="712"/>
    </location>
</feature>
<evidence type="ECO:0000256" key="1">
    <source>
        <dbReference type="ARBA" id="ARBA00004496"/>
    </source>
</evidence>
<keyword evidence="9" id="KW-1185">Reference proteome</keyword>
<dbReference type="GO" id="GO:0005085">
    <property type="term" value="F:guanyl-nucleotide exchange factor activity"/>
    <property type="evidence" value="ECO:0007669"/>
    <property type="project" value="UniProtKB-KW"/>
</dbReference>
<accession>A0A9P6X0T7</accession>
<dbReference type="GO" id="GO:0006914">
    <property type="term" value="P:autophagy"/>
    <property type="evidence" value="ECO:0007669"/>
    <property type="project" value="UniProtKB-KW"/>
</dbReference>
<dbReference type="AlphaFoldDB" id="A0A9P6X0T7"/>